<comment type="similarity">
    <text evidence="2">Belongs to the TMEM8 family.</text>
</comment>
<evidence type="ECO:0000313" key="13">
    <source>
        <dbReference type="RefSeq" id="XP_024938881.1"/>
    </source>
</evidence>
<evidence type="ECO:0000256" key="2">
    <source>
        <dbReference type="ARBA" id="ARBA00005542"/>
    </source>
</evidence>
<dbReference type="PANTHER" id="PTHR14319:SF3">
    <property type="entry name" value="TRANSMEMBRANE PROTEIN-LIKE PROTEIN"/>
    <property type="match status" value="1"/>
</dbReference>
<evidence type="ECO:0000313" key="17">
    <source>
        <dbReference type="RefSeq" id="XP_024938885.1"/>
    </source>
</evidence>
<evidence type="ECO:0000256" key="8">
    <source>
        <dbReference type="SAM" id="Phobius"/>
    </source>
</evidence>
<feature type="transmembrane region" description="Helical" evidence="8">
    <location>
        <begin position="505"/>
        <end position="527"/>
    </location>
</feature>
<sequence length="706" mass="79197">MPKREIAPFLIWSLIIQLGLSGNTERISQHPSNILVDFFAYRHISIVHFNIPQNSVAATFKFIAKEERTGGLGRCSTRDVSVYLKFGSLPLVRPDNSTIAAKLLQRRYSYYNLEILSDETQHLIRVDAPPPGDWYAIAFRSWSDPNKEQISQQGISYIYGIGPSCDTILEAELFIERPTTVSVIDSTTEHWTELDSTSNSAVVQFLISKLAYNTTLAVKSTCGNNCTIGVNVSTLEHLAEKVFRAEESEFTFRPYINSFHYVLLRLVSGESSNVSLTLDTETIESNSTDVKFVKLLRRSFPDFFLFDYENLQGNDTKSSPYNLTNESLTVLQFEIGSVYDVGGTVSVGLKLPDTEIKDKNVIVVSCISHGYYIPITDTASCENKRTITPPDIYVNKTGPSYIHIPYPEPGQWYISLKSFCVEEKCDCAEECLTSVCQECSCLKECSSRVESNVASSPCIDAKCNSNGRCVHYMSGGFIFSACHCTDNYRGFDCADDTYVLGKTKIIISLVLLTSSNLAFIGAIYLALSREYYTEAIVYTAVMLSSTFYHACEAGEDVYSLCIMRLSVLQFCDFFNALLSIWVTLVAMAAFGYRLTGFCQMAGAIILAMGAEMDRTALWVFLLPALTGSALVVISWGMKCRIKKTFRYPSRPYQTLFLPAGLALVFIALMCYAFLQTRQNYYIIHSVWHILMAVGVMLLLPRREYMK</sequence>
<feature type="transmembrane region" description="Helical" evidence="8">
    <location>
        <begin position="655"/>
        <end position="674"/>
    </location>
</feature>
<comment type="subcellular location">
    <subcellularLocation>
        <location evidence="1">Cell membrane</location>
        <topology evidence="1">Multi-pass membrane protein</topology>
    </subcellularLocation>
</comment>
<gene>
    <name evidence="12 13 14 15 16 17 18" type="primary">LOC107265799</name>
</gene>
<dbReference type="RefSeq" id="XP_024938882.1">
    <property type="nucleotide sequence ID" value="XM_025083114.1"/>
</dbReference>
<reference evidence="12 13" key="1">
    <citation type="submission" date="2025-04" db="UniProtKB">
        <authorList>
            <consortium name="RefSeq"/>
        </authorList>
    </citation>
    <scope>IDENTIFICATION</scope>
</reference>
<evidence type="ECO:0000256" key="5">
    <source>
        <dbReference type="ARBA" id="ARBA00022989"/>
    </source>
</evidence>
<keyword evidence="3" id="KW-1003">Cell membrane</keyword>
<feature type="chain" id="PRO_5044709545" evidence="9">
    <location>
        <begin position="22"/>
        <end position="706"/>
    </location>
</feature>
<keyword evidence="7" id="KW-1015">Disulfide bond</keyword>
<dbReference type="Proteomes" id="UP000694920">
    <property type="component" value="Unplaced"/>
</dbReference>
<keyword evidence="7" id="KW-0245">EGF-like domain</keyword>
<evidence type="ECO:0000313" key="15">
    <source>
        <dbReference type="RefSeq" id="XP_024938883.1"/>
    </source>
</evidence>
<dbReference type="InterPro" id="IPR021910">
    <property type="entry name" value="NGX6/PGAP6/MYMK"/>
</dbReference>
<dbReference type="RefSeq" id="XP_024938884.1">
    <property type="nucleotide sequence ID" value="XM_025083116.1"/>
</dbReference>
<name>A0AAJ7VZE4_CEPCN</name>
<accession>A0AAJ7VZE4</accession>
<evidence type="ECO:0000256" key="3">
    <source>
        <dbReference type="ARBA" id="ARBA00022475"/>
    </source>
</evidence>
<dbReference type="RefSeq" id="XP_024938883.1">
    <property type="nucleotide sequence ID" value="XM_025083115.1"/>
</dbReference>
<keyword evidence="11" id="KW-1185">Reference proteome</keyword>
<evidence type="ECO:0000313" key="18">
    <source>
        <dbReference type="RefSeq" id="XP_024938886.1"/>
    </source>
</evidence>
<feature type="disulfide bond" evidence="7">
    <location>
        <begin position="484"/>
        <end position="493"/>
    </location>
</feature>
<evidence type="ECO:0000256" key="6">
    <source>
        <dbReference type="ARBA" id="ARBA00023136"/>
    </source>
</evidence>
<dbReference type="GeneID" id="107265799"/>
<evidence type="ECO:0000313" key="11">
    <source>
        <dbReference type="Proteomes" id="UP000694920"/>
    </source>
</evidence>
<dbReference type="RefSeq" id="XP_024938881.1">
    <property type="nucleotide sequence ID" value="XM_025083113.1"/>
</dbReference>
<feature type="signal peptide" evidence="9">
    <location>
        <begin position="1"/>
        <end position="21"/>
    </location>
</feature>
<feature type="transmembrane region" description="Helical" evidence="8">
    <location>
        <begin position="680"/>
        <end position="699"/>
    </location>
</feature>
<dbReference type="RefSeq" id="XP_024938885.1">
    <property type="nucleotide sequence ID" value="XM_025083117.1"/>
</dbReference>
<evidence type="ECO:0000259" key="10">
    <source>
        <dbReference type="PROSITE" id="PS50026"/>
    </source>
</evidence>
<feature type="transmembrane region" description="Helical" evidence="8">
    <location>
        <begin position="573"/>
        <end position="595"/>
    </location>
</feature>
<proteinExistence type="inferred from homology"/>
<dbReference type="AlphaFoldDB" id="A0AAJ7VZE4"/>
<evidence type="ECO:0000256" key="1">
    <source>
        <dbReference type="ARBA" id="ARBA00004651"/>
    </source>
</evidence>
<dbReference type="PROSITE" id="PS00022">
    <property type="entry name" value="EGF_1"/>
    <property type="match status" value="1"/>
</dbReference>
<keyword evidence="5 8" id="KW-1133">Transmembrane helix</keyword>
<evidence type="ECO:0000313" key="16">
    <source>
        <dbReference type="RefSeq" id="XP_024938884.1"/>
    </source>
</evidence>
<feature type="transmembrane region" description="Helical" evidence="8">
    <location>
        <begin position="615"/>
        <end position="635"/>
    </location>
</feature>
<dbReference type="GO" id="GO:0005886">
    <property type="term" value="C:plasma membrane"/>
    <property type="evidence" value="ECO:0007669"/>
    <property type="project" value="UniProtKB-SubCell"/>
</dbReference>
<keyword evidence="4 8" id="KW-0812">Transmembrane</keyword>
<evidence type="ECO:0000256" key="7">
    <source>
        <dbReference type="PROSITE-ProRule" id="PRU00076"/>
    </source>
</evidence>
<dbReference type="PANTHER" id="PTHR14319">
    <property type="entry name" value="FIVE-SPAN TRANSMEMBRANE PROTEIN M83"/>
    <property type="match status" value="1"/>
</dbReference>
<evidence type="ECO:0000313" key="14">
    <source>
        <dbReference type="RefSeq" id="XP_024938882.1"/>
    </source>
</evidence>
<evidence type="ECO:0000256" key="9">
    <source>
        <dbReference type="SAM" id="SignalP"/>
    </source>
</evidence>
<organism evidence="11 15">
    <name type="scientific">Cephus cinctus</name>
    <name type="common">Wheat stem sawfly</name>
    <dbReference type="NCBI Taxonomy" id="211228"/>
    <lineage>
        <taxon>Eukaryota</taxon>
        <taxon>Metazoa</taxon>
        <taxon>Ecdysozoa</taxon>
        <taxon>Arthropoda</taxon>
        <taxon>Hexapoda</taxon>
        <taxon>Insecta</taxon>
        <taxon>Pterygota</taxon>
        <taxon>Neoptera</taxon>
        <taxon>Endopterygota</taxon>
        <taxon>Hymenoptera</taxon>
        <taxon>Cephoidea</taxon>
        <taxon>Cephidae</taxon>
        <taxon>Cephus</taxon>
    </lineage>
</organism>
<dbReference type="InterPro" id="IPR000742">
    <property type="entry name" value="EGF"/>
</dbReference>
<dbReference type="Pfam" id="PF12036">
    <property type="entry name" value="DUF3522"/>
    <property type="match status" value="1"/>
</dbReference>
<protein>
    <submittedName>
        <fullName evidence="12 13">Transmembrane protein 8B isoform X1</fullName>
    </submittedName>
</protein>
<comment type="caution">
    <text evidence="7">Lacks conserved residue(s) required for the propagation of feature annotation.</text>
</comment>
<evidence type="ECO:0000256" key="4">
    <source>
        <dbReference type="ARBA" id="ARBA00022692"/>
    </source>
</evidence>
<keyword evidence="6 8" id="KW-0472">Membrane</keyword>
<dbReference type="RefSeq" id="XP_024938886.1">
    <property type="nucleotide sequence ID" value="XM_025083118.1"/>
</dbReference>
<evidence type="ECO:0000313" key="12">
    <source>
        <dbReference type="RefSeq" id="XP_024938879.1"/>
    </source>
</evidence>
<dbReference type="RefSeq" id="XP_024938879.1">
    <property type="nucleotide sequence ID" value="XM_025083111.1"/>
</dbReference>
<keyword evidence="9" id="KW-0732">Signal</keyword>
<feature type="domain" description="EGF-like" evidence="10">
    <location>
        <begin position="454"/>
        <end position="494"/>
    </location>
</feature>
<dbReference type="PROSITE" id="PS50026">
    <property type="entry name" value="EGF_3"/>
    <property type="match status" value="1"/>
</dbReference>